<evidence type="ECO:0000256" key="37">
    <source>
        <dbReference type="ARBA" id="ARBA00048869"/>
    </source>
</evidence>
<comment type="similarity">
    <text evidence="2">Belongs to the 'GDSL' lipolytic enzyme family. Phospholipase B1 subfamily.</text>
</comment>
<comment type="catalytic activity">
    <reaction evidence="22">
        <text>1,3-dihexadecanoyl-2-(9Z-octadecenoyl)glycerol + H2O = 1-hexadecanoyl-2-(9Z-octadecenoyl)-glycerol + hexadecanoate + H(+)</text>
        <dbReference type="Rhea" id="RHEA:40979"/>
        <dbReference type="ChEBI" id="CHEBI:7896"/>
        <dbReference type="ChEBI" id="CHEBI:15377"/>
        <dbReference type="ChEBI" id="CHEBI:15378"/>
        <dbReference type="ChEBI" id="CHEBI:75585"/>
        <dbReference type="ChEBI" id="CHEBI:75688"/>
    </reaction>
    <physiologicalReaction direction="left-to-right" evidence="22">
        <dbReference type="Rhea" id="RHEA:40980"/>
    </physiologicalReaction>
</comment>
<dbReference type="GO" id="GO:0006644">
    <property type="term" value="P:phospholipid metabolic process"/>
    <property type="evidence" value="ECO:0007669"/>
    <property type="project" value="TreeGrafter"/>
</dbReference>
<dbReference type="InterPro" id="IPR038885">
    <property type="entry name" value="PLB1"/>
</dbReference>
<evidence type="ECO:0000256" key="29">
    <source>
        <dbReference type="ARBA" id="ARBA00048227"/>
    </source>
</evidence>
<comment type="catalytic activity">
    <reaction evidence="42">
        <text>2-(9Z-octadecenoyl)-glycerol + H2O = glycerol + (9Z)-octadecenoate + H(+)</text>
        <dbReference type="Rhea" id="RHEA:38491"/>
        <dbReference type="ChEBI" id="CHEBI:15377"/>
        <dbReference type="ChEBI" id="CHEBI:15378"/>
        <dbReference type="ChEBI" id="CHEBI:17754"/>
        <dbReference type="ChEBI" id="CHEBI:30823"/>
        <dbReference type="ChEBI" id="CHEBI:73990"/>
    </reaction>
    <physiologicalReaction direction="left-to-right" evidence="42">
        <dbReference type="Rhea" id="RHEA:38492"/>
    </physiologicalReaction>
</comment>
<evidence type="ECO:0000256" key="6">
    <source>
        <dbReference type="ARBA" id="ARBA00022729"/>
    </source>
</evidence>
<feature type="signal peptide" evidence="43">
    <location>
        <begin position="1"/>
        <end position="16"/>
    </location>
</feature>
<evidence type="ECO:0000256" key="25">
    <source>
        <dbReference type="ARBA" id="ARBA00048011"/>
    </source>
</evidence>
<comment type="catalytic activity">
    <reaction evidence="14">
        <text>1-hexadecanoyl-2-(9Z,12Z-octadecadienoyl)-sn-glycero-3-phosphocholine + H2O = (9Z,12Z)-octadecadienoate + 1-hexadecanoyl-sn-glycero-3-phosphocholine + H(+)</text>
        <dbReference type="Rhea" id="RHEA:40811"/>
        <dbReference type="ChEBI" id="CHEBI:15377"/>
        <dbReference type="ChEBI" id="CHEBI:15378"/>
        <dbReference type="ChEBI" id="CHEBI:30245"/>
        <dbReference type="ChEBI" id="CHEBI:72998"/>
        <dbReference type="ChEBI" id="CHEBI:73002"/>
    </reaction>
    <physiologicalReaction direction="left-to-right" evidence="14">
        <dbReference type="Rhea" id="RHEA:40812"/>
    </physiologicalReaction>
</comment>
<comment type="subcellular location">
    <subcellularLocation>
        <location evidence="1">Apical cell membrane</location>
        <topology evidence="1">Single-pass type I membrane protein</topology>
    </subcellularLocation>
</comment>
<evidence type="ECO:0000256" key="2">
    <source>
        <dbReference type="ARBA" id="ARBA00009979"/>
    </source>
</evidence>
<comment type="catalytic activity">
    <reaction evidence="38">
        <text>1-O-hexadecyl-2-(9Z)-octadecenoyl-sn-glycero-3-phosphocholine + H2O = 1-O-hexadecyl-sn-glycero-3-phosphocholine + (9Z)-octadecenoate + H(+)</text>
        <dbReference type="Rhea" id="RHEA:40915"/>
        <dbReference type="ChEBI" id="CHEBI:15377"/>
        <dbReference type="ChEBI" id="CHEBI:15378"/>
        <dbReference type="ChEBI" id="CHEBI:30823"/>
        <dbReference type="ChEBI" id="CHEBI:34112"/>
        <dbReference type="ChEBI" id="CHEBI:64496"/>
    </reaction>
    <physiologicalReaction direction="left-to-right" evidence="38">
        <dbReference type="Rhea" id="RHEA:40916"/>
    </physiologicalReaction>
</comment>
<dbReference type="AlphaFoldDB" id="A0A2G8L7A1"/>
<evidence type="ECO:0000256" key="34">
    <source>
        <dbReference type="ARBA" id="ARBA00048613"/>
    </source>
</evidence>
<keyword evidence="45" id="KW-1185">Reference proteome</keyword>
<comment type="catalytic activity">
    <reaction evidence="40">
        <text>1,2-dihexadecanoyl-sn-glycero-3-phosphocholine + 2 H2O = sn-glycerol 3-phosphocholine + 2 hexadecanoate + 2 H(+)</text>
        <dbReference type="Rhea" id="RHEA:40975"/>
        <dbReference type="ChEBI" id="CHEBI:7896"/>
        <dbReference type="ChEBI" id="CHEBI:15377"/>
        <dbReference type="ChEBI" id="CHEBI:15378"/>
        <dbReference type="ChEBI" id="CHEBI:16870"/>
        <dbReference type="ChEBI" id="CHEBI:72999"/>
    </reaction>
    <physiologicalReaction direction="left-to-right" evidence="40">
        <dbReference type="Rhea" id="RHEA:40976"/>
    </physiologicalReaction>
</comment>
<keyword evidence="10" id="KW-0443">Lipid metabolism</keyword>
<dbReference type="SUPFAM" id="SSF52266">
    <property type="entry name" value="SGNH hydrolase"/>
    <property type="match status" value="1"/>
</dbReference>
<organism evidence="44 45">
    <name type="scientific">Stichopus japonicus</name>
    <name type="common">Sea cucumber</name>
    <dbReference type="NCBI Taxonomy" id="307972"/>
    <lineage>
        <taxon>Eukaryota</taxon>
        <taxon>Metazoa</taxon>
        <taxon>Echinodermata</taxon>
        <taxon>Eleutherozoa</taxon>
        <taxon>Echinozoa</taxon>
        <taxon>Holothuroidea</taxon>
        <taxon>Aspidochirotacea</taxon>
        <taxon>Aspidochirotida</taxon>
        <taxon>Stichopodidae</taxon>
        <taxon>Apostichopus</taxon>
    </lineage>
</organism>
<dbReference type="PANTHER" id="PTHR21325:SF31">
    <property type="entry name" value="GH22081P-RELATED"/>
    <property type="match status" value="1"/>
</dbReference>
<evidence type="ECO:0000256" key="13">
    <source>
        <dbReference type="ARBA" id="ARBA00023369"/>
    </source>
</evidence>
<evidence type="ECO:0000256" key="16">
    <source>
        <dbReference type="ARBA" id="ARBA00029723"/>
    </source>
</evidence>
<dbReference type="EMBL" id="MRZV01000186">
    <property type="protein sequence ID" value="PIK56149.1"/>
    <property type="molecule type" value="Genomic_DNA"/>
</dbReference>
<comment type="catalytic activity">
    <reaction evidence="34">
        <text>1-hexadecanoyl-2-(9Z-octadecenoyl)-sn-glycero-3-phosphoethanolamine + H2O = 1-hexadecanoyl-sn-glycero-3-phosphoethanolamine + (9Z)-octadecenoate + H(+)</text>
        <dbReference type="Rhea" id="RHEA:40911"/>
        <dbReference type="ChEBI" id="CHEBI:15377"/>
        <dbReference type="ChEBI" id="CHEBI:15378"/>
        <dbReference type="ChEBI" id="CHEBI:30823"/>
        <dbReference type="ChEBI" id="CHEBI:73004"/>
        <dbReference type="ChEBI" id="CHEBI:73007"/>
    </reaction>
    <physiologicalReaction direction="left-to-right" evidence="34">
        <dbReference type="Rhea" id="RHEA:40912"/>
    </physiologicalReaction>
</comment>
<dbReference type="InterPro" id="IPR035547">
    <property type="entry name" value="Phospholipase_B"/>
</dbReference>
<keyword evidence="12" id="KW-0325">Glycoprotein</keyword>
<dbReference type="STRING" id="307972.A0A2G8L7A1"/>
<comment type="catalytic activity">
    <reaction evidence="35">
        <text>1-hexadecanoyl-sn-glycero-3-phosphocholine + H2O = sn-glycerol 3-phosphocholine + hexadecanoate + H(+)</text>
        <dbReference type="Rhea" id="RHEA:40435"/>
        <dbReference type="ChEBI" id="CHEBI:7896"/>
        <dbReference type="ChEBI" id="CHEBI:15377"/>
        <dbReference type="ChEBI" id="CHEBI:15378"/>
        <dbReference type="ChEBI" id="CHEBI:16870"/>
        <dbReference type="ChEBI" id="CHEBI:72998"/>
    </reaction>
    <physiologicalReaction direction="left-to-right" evidence="35">
        <dbReference type="Rhea" id="RHEA:40436"/>
    </physiologicalReaction>
</comment>
<gene>
    <name evidence="44" type="ORF">BSL78_06935</name>
</gene>
<dbReference type="GO" id="GO:0031526">
    <property type="term" value="C:brush border membrane"/>
    <property type="evidence" value="ECO:0007669"/>
    <property type="project" value="TreeGrafter"/>
</dbReference>
<dbReference type="GO" id="GO:0004623">
    <property type="term" value="F:phospholipase A2 activity"/>
    <property type="evidence" value="ECO:0007669"/>
    <property type="project" value="UniProtKB-EC"/>
</dbReference>
<comment type="catalytic activity">
    <reaction evidence="37">
        <text>1,3-dihexadecanoyl-2-(9Z-octadecenoyl)glycerol + H2O = 1,3-dihexadecanoylglycerol + (9Z)-octadecenoate + H(+)</text>
        <dbReference type="Rhea" id="RHEA:40983"/>
        <dbReference type="ChEBI" id="CHEBI:15377"/>
        <dbReference type="ChEBI" id="CHEBI:15378"/>
        <dbReference type="ChEBI" id="CHEBI:30823"/>
        <dbReference type="ChEBI" id="CHEBI:75688"/>
        <dbReference type="ChEBI" id="CHEBI:77619"/>
    </reaction>
    <physiologicalReaction direction="left-to-right" evidence="37">
        <dbReference type="Rhea" id="RHEA:40984"/>
    </physiologicalReaction>
</comment>
<evidence type="ECO:0000256" key="21">
    <source>
        <dbReference type="ARBA" id="ARBA00047324"/>
    </source>
</evidence>
<comment type="catalytic activity">
    <reaction evidence="26">
        <text>1-hexadecanoyl-2-(9Z-octadecenoyl)-sn-glycero-3-phospho-(1'-sn-glycerol) + H2O = 1-hexadecanoyl-sn-glycero-3-phospho-(1'-sn-glycerol) + (9Z)-octadecenoate + H(+)</text>
        <dbReference type="Rhea" id="RHEA:40919"/>
        <dbReference type="ChEBI" id="CHEBI:15377"/>
        <dbReference type="ChEBI" id="CHEBI:15378"/>
        <dbReference type="ChEBI" id="CHEBI:30823"/>
        <dbReference type="ChEBI" id="CHEBI:72841"/>
        <dbReference type="ChEBI" id="CHEBI:75158"/>
    </reaction>
    <physiologicalReaction direction="left-to-right" evidence="26">
        <dbReference type="Rhea" id="RHEA:40920"/>
    </physiologicalReaction>
</comment>
<comment type="catalytic activity">
    <reaction evidence="21">
        <text>1-hexadecanoyl-2-(9Z)-octadecenoyl-3-octadecanoyl-sn-glycerol + H2O = 2-(9Z-octadecenoyl)-3-octadecanoyl-sn-glycerol + hexadecanoate + H(+)</text>
        <dbReference type="Rhea" id="RHEA:41107"/>
        <dbReference type="ChEBI" id="CHEBI:7896"/>
        <dbReference type="ChEBI" id="CHEBI:15377"/>
        <dbReference type="ChEBI" id="CHEBI:15378"/>
        <dbReference type="ChEBI" id="CHEBI:75558"/>
        <dbReference type="ChEBI" id="CHEBI:77623"/>
    </reaction>
    <physiologicalReaction direction="left-to-right" evidence="21">
        <dbReference type="Rhea" id="RHEA:41108"/>
    </physiologicalReaction>
</comment>
<comment type="catalytic activity">
    <reaction evidence="13">
        <text>a triacylglycerol + H2O = a diacylglycerol + a fatty acid + H(+)</text>
        <dbReference type="Rhea" id="RHEA:12044"/>
        <dbReference type="ChEBI" id="CHEBI:15377"/>
        <dbReference type="ChEBI" id="CHEBI:15378"/>
        <dbReference type="ChEBI" id="CHEBI:17855"/>
        <dbReference type="ChEBI" id="CHEBI:18035"/>
        <dbReference type="ChEBI" id="CHEBI:28868"/>
        <dbReference type="EC" id="3.1.1.3"/>
    </reaction>
    <physiologicalReaction direction="left-to-right" evidence="13">
        <dbReference type="Rhea" id="RHEA:12045"/>
    </physiologicalReaction>
</comment>
<keyword evidence="7" id="KW-0677">Repeat</keyword>
<protein>
    <recommendedName>
        <fullName evidence="3">Phospholipase B1, membrane-associated</fullName>
    </recommendedName>
    <alternativeName>
        <fullName evidence="16">Lysophospholipase</fullName>
    </alternativeName>
    <alternativeName>
        <fullName evidence="17">Phospholipase A2</fullName>
    </alternativeName>
    <alternativeName>
        <fullName evidence="19">Phospholipase B/lipase</fullName>
    </alternativeName>
    <alternativeName>
        <fullName evidence="18">Triacylglycerol lipase</fullName>
    </alternativeName>
</protein>
<keyword evidence="8" id="KW-0378">Hydrolase</keyword>
<evidence type="ECO:0000256" key="28">
    <source>
        <dbReference type="ARBA" id="ARBA00048058"/>
    </source>
</evidence>
<keyword evidence="4" id="KW-1003">Cell membrane</keyword>
<evidence type="ECO:0000256" key="10">
    <source>
        <dbReference type="ARBA" id="ARBA00023098"/>
    </source>
</evidence>
<evidence type="ECO:0000256" key="39">
    <source>
        <dbReference type="ARBA" id="ARBA00048939"/>
    </source>
</evidence>
<dbReference type="GO" id="GO:0050253">
    <property type="term" value="F:retinyl-palmitate esterase activity"/>
    <property type="evidence" value="ECO:0007669"/>
    <property type="project" value="TreeGrafter"/>
</dbReference>
<evidence type="ECO:0000256" key="9">
    <source>
        <dbReference type="ARBA" id="ARBA00022989"/>
    </source>
</evidence>
<comment type="catalytic activity">
    <reaction evidence="23">
        <text>1-(9Z-octadecenoyl)-glycerol + H2O = glycerol + (9Z)-octadecenoate + H(+)</text>
        <dbReference type="Rhea" id="RHEA:38487"/>
        <dbReference type="ChEBI" id="CHEBI:15377"/>
        <dbReference type="ChEBI" id="CHEBI:15378"/>
        <dbReference type="ChEBI" id="CHEBI:17754"/>
        <dbReference type="ChEBI" id="CHEBI:30823"/>
        <dbReference type="ChEBI" id="CHEBI:75342"/>
    </reaction>
    <physiologicalReaction direction="left-to-right" evidence="23">
        <dbReference type="Rhea" id="RHEA:38488"/>
    </physiologicalReaction>
</comment>
<accession>A0A2G8L7A1</accession>
<evidence type="ECO:0000256" key="1">
    <source>
        <dbReference type="ARBA" id="ARBA00004247"/>
    </source>
</evidence>
<comment type="catalytic activity">
    <reaction evidence="32">
        <text>1,2,3-tri-(9Z-octadecenoyl)-glycerol + H2O = di-(9Z)-octadecenoylglycerol + (9Z)-octadecenoate + H(+)</text>
        <dbReference type="Rhea" id="RHEA:38575"/>
        <dbReference type="ChEBI" id="CHEBI:15377"/>
        <dbReference type="ChEBI" id="CHEBI:15378"/>
        <dbReference type="ChEBI" id="CHEBI:30823"/>
        <dbReference type="ChEBI" id="CHEBI:53753"/>
        <dbReference type="ChEBI" id="CHEBI:75945"/>
    </reaction>
    <physiologicalReaction direction="left-to-right" evidence="32">
        <dbReference type="Rhea" id="RHEA:38576"/>
    </physiologicalReaction>
</comment>
<evidence type="ECO:0000256" key="7">
    <source>
        <dbReference type="ARBA" id="ARBA00022737"/>
    </source>
</evidence>
<dbReference type="Proteomes" id="UP000230750">
    <property type="component" value="Unassembled WGS sequence"/>
</dbReference>
<dbReference type="FunFam" id="3.40.50.1110:FF:000005">
    <property type="entry name" value="Phospholipase B1"/>
    <property type="match status" value="1"/>
</dbReference>
<comment type="catalytic activity">
    <reaction evidence="24">
        <text>1-hexadecanoyl-2-(9Z)-octadecenoyl-3-octadecanoyl-sn-glycerol + H2O = 1-hexadecanoyl-2-(9Z-octadecenoyl)-sn-glycerol + octadecanoate + H(+)</text>
        <dbReference type="Rhea" id="RHEA:41111"/>
        <dbReference type="ChEBI" id="CHEBI:15377"/>
        <dbReference type="ChEBI" id="CHEBI:15378"/>
        <dbReference type="ChEBI" id="CHEBI:25629"/>
        <dbReference type="ChEBI" id="CHEBI:75466"/>
        <dbReference type="ChEBI" id="CHEBI:77623"/>
    </reaction>
    <physiologicalReaction direction="left-to-right" evidence="24">
        <dbReference type="Rhea" id="RHEA:41112"/>
    </physiologicalReaction>
</comment>
<evidence type="ECO:0000256" key="40">
    <source>
        <dbReference type="ARBA" id="ARBA00049363"/>
    </source>
</evidence>
<name>A0A2G8L7A1_STIJA</name>
<evidence type="ECO:0000256" key="19">
    <source>
        <dbReference type="ARBA" id="ARBA00033022"/>
    </source>
</evidence>
<evidence type="ECO:0000313" key="45">
    <source>
        <dbReference type="Proteomes" id="UP000230750"/>
    </source>
</evidence>
<evidence type="ECO:0000256" key="27">
    <source>
        <dbReference type="ARBA" id="ARBA00048049"/>
    </source>
</evidence>
<evidence type="ECO:0000256" key="12">
    <source>
        <dbReference type="ARBA" id="ARBA00023180"/>
    </source>
</evidence>
<proteinExistence type="inferred from homology"/>
<comment type="catalytic activity">
    <reaction evidence="28">
        <text>1,2-di-(9Z-octadecenoyl)-sn-glycero-3-phosphocholine + H2O = 1-(9Z-octadecenoyl)-sn-glycero-3-phosphocholine + (9Z)-octadecenoate + H(+)</text>
        <dbReference type="Rhea" id="RHEA:40923"/>
        <dbReference type="ChEBI" id="CHEBI:15377"/>
        <dbReference type="ChEBI" id="CHEBI:15378"/>
        <dbReference type="ChEBI" id="CHEBI:28610"/>
        <dbReference type="ChEBI" id="CHEBI:30823"/>
        <dbReference type="ChEBI" id="CHEBI:74669"/>
    </reaction>
    <physiologicalReaction direction="left-to-right" evidence="28">
        <dbReference type="Rhea" id="RHEA:40924"/>
    </physiologicalReaction>
</comment>
<evidence type="ECO:0000256" key="14">
    <source>
        <dbReference type="ARBA" id="ARBA00023408"/>
    </source>
</evidence>
<evidence type="ECO:0000256" key="36">
    <source>
        <dbReference type="ARBA" id="ARBA00048699"/>
    </source>
</evidence>
<evidence type="ECO:0000256" key="11">
    <source>
        <dbReference type="ARBA" id="ARBA00023136"/>
    </source>
</evidence>
<comment type="catalytic activity">
    <reaction evidence="30">
        <text>1-hexadecanoyl-2-(9Z,12Z-octadecadienoyl)-sn-glycero-3-phosphocholine + H2O = 2-(9Z,12Z-octadecadienoyl)-sn-glycero-3-phosphocholine + hexadecanoate + H(+)</text>
        <dbReference type="Rhea" id="RHEA:40971"/>
        <dbReference type="ChEBI" id="CHEBI:7896"/>
        <dbReference type="ChEBI" id="CHEBI:15377"/>
        <dbReference type="ChEBI" id="CHEBI:15378"/>
        <dbReference type="ChEBI" id="CHEBI:73002"/>
        <dbReference type="ChEBI" id="CHEBI:76084"/>
    </reaction>
    <physiologicalReaction direction="left-to-right" evidence="30">
        <dbReference type="Rhea" id="RHEA:40972"/>
    </physiologicalReaction>
</comment>
<evidence type="ECO:0000313" key="44">
    <source>
        <dbReference type="EMBL" id="PIK56149.1"/>
    </source>
</evidence>
<evidence type="ECO:0000256" key="43">
    <source>
        <dbReference type="SAM" id="SignalP"/>
    </source>
</evidence>
<keyword evidence="9" id="KW-1133">Transmembrane helix</keyword>
<comment type="catalytic activity">
    <reaction evidence="31">
        <text>1-octadecanoyl-2-(9Z,12Z)-octadecadienoyl-sn-glycerol + H2O = 1-octadecanoyl-sn-glycerol + (9Z,12Z)-octadecadienoate + H(+)</text>
        <dbReference type="Rhea" id="RHEA:40927"/>
        <dbReference type="ChEBI" id="CHEBI:15377"/>
        <dbReference type="ChEBI" id="CHEBI:15378"/>
        <dbReference type="ChEBI" id="CHEBI:30245"/>
        <dbReference type="ChEBI" id="CHEBI:75550"/>
        <dbReference type="ChEBI" id="CHEBI:77097"/>
    </reaction>
    <physiologicalReaction direction="left-to-right" evidence="31">
        <dbReference type="Rhea" id="RHEA:40928"/>
    </physiologicalReaction>
</comment>
<evidence type="ECO:0000256" key="32">
    <source>
        <dbReference type="ARBA" id="ARBA00048386"/>
    </source>
</evidence>
<evidence type="ECO:0000256" key="8">
    <source>
        <dbReference type="ARBA" id="ARBA00022801"/>
    </source>
</evidence>
<comment type="catalytic activity">
    <reaction evidence="33">
        <text>a 1-acyl-sn-glycero-3-phosphocholine + H2O = sn-glycerol 3-phosphocholine + a fatty acid + H(+)</text>
        <dbReference type="Rhea" id="RHEA:15177"/>
        <dbReference type="ChEBI" id="CHEBI:15377"/>
        <dbReference type="ChEBI" id="CHEBI:15378"/>
        <dbReference type="ChEBI" id="CHEBI:16870"/>
        <dbReference type="ChEBI" id="CHEBI:28868"/>
        <dbReference type="ChEBI" id="CHEBI:58168"/>
        <dbReference type="EC" id="3.1.1.5"/>
    </reaction>
    <physiologicalReaction direction="left-to-right" evidence="33">
        <dbReference type="Rhea" id="RHEA:15178"/>
    </physiologicalReaction>
</comment>
<dbReference type="CDD" id="cd01824">
    <property type="entry name" value="Phospholipase_B_like"/>
    <property type="match status" value="1"/>
</dbReference>
<comment type="function">
    <text evidence="20">Calcium-independent membrane-associated phospholipase that catalyzes complete diacylation of phospholipids by hydrolyzing both sn-1 and sn-2 fatty acyl chains attached to the glycerol backbone (phospholipase B activity). Has dual phospholipase and lysophospholipase activities toward diacylphospholipids. Preferentially cleaves sn-2 ester bonds over sn-1 bonds. Acts as a lipase toward glycerolipid substrates. Hydrolyzes fatty acyl chains of diacylglycerols with preference for the sn-2 position and of triacylglycerols with not positional selectivity. May also hydrolyze long chain retinyl esters such as retinyl palmitate. May contribute to digestion of dietary phospholipids, glycerolipids and retinoids, facilitating lipid absorption at the brush border.</text>
</comment>
<dbReference type="InterPro" id="IPR001087">
    <property type="entry name" value="GDSL"/>
</dbReference>
<keyword evidence="6 43" id="KW-0732">Signal</keyword>
<comment type="catalytic activity">
    <reaction evidence="36">
        <text>1-hexadecanoyl-2-(9Z-octadecenoyl)-sn-glycero-3-phosphocholine + H2O = 1-hexadecanoyl-sn-glycero-3-phosphocholine + (9Z)-octadecenoate + H(+)</text>
        <dbReference type="Rhea" id="RHEA:38779"/>
        <dbReference type="ChEBI" id="CHEBI:15377"/>
        <dbReference type="ChEBI" id="CHEBI:15378"/>
        <dbReference type="ChEBI" id="CHEBI:30823"/>
        <dbReference type="ChEBI" id="CHEBI:72998"/>
        <dbReference type="ChEBI" id="CHEBI:73001"/>
    </reaction>
    <physiologicalReaction direction="left-to-right" evidence="36">
        <dbReference type="Rhea" id="RHEA:38780"/>
    </physiologicalReaction>
</comment>
<dbReference type="GO" id="GO:0004622">
    <property type="term" value="F:phosphatidylcholine lysophospholipase activity"/>
    <property type="evidence" value="ECO:0007669"/>
    <property type="project" value="UniProtKB-EC"/>
</dbReference>
<comment type="catalytic activity">
    <reaction evidence="41">
        <text>1,3-di-(9Z-octadecenoyl)-glycerol + H2O = 1-(9Z-octadecenoyl)-glycerol + (9Z)-octadecenoate + H(+)</text>
        <dbReference type="Rhea" id="RHEA:39939"/>
        <dbReference type="ChEBI" id="CHEBI:15377"/>
        <dbReference type="ChEBI" id="CHEBI:15378"/>
        <dbReference type="ChEBI" id="CHEBI:30823"/>
        <dbReference type="ChEBI" id="CHEBI:75342"/>
        <dbReference type="ChEBI" id="CHEBI:75735"/>
    </reaction>
    <physiologicalReaction direction="left-to-right" evidence="41">
        <dbReference type="Rhea" id="RHEA:39940"/>
    </physiologicalReaction>
</comment>
<evidence type="ECO:0000256" key="4">
    <source>
        <dbReference type="ARBA" id="ARBA00022475"/>
    </source>
</evidence>
<evidence type="ECO:0000256" key="3">
    <source>
        <dbReference type="ARBA" id="ARBA00015133"/>
    </source>
</evidence>
<dbReference type="Gene3D" id="3.40.50.1110">
    <property type="entry name" value="SGNH hydrolase"/>
    <property type="match status" value="1"/>
</dbReference>
<evidence type="ECO:0000256" key="18">
    <source>
        <dbReference type="ARBA" id="ARBA00031485"/>
    </source>
</evidence>
<evidence type="ECO:0000256" key="35">
    <source>
        <dbReference type="ARBA" id="ARBA00048656"/>
    </source>
</evidence>
<comment type="catalytic activity">
    <reaction evidence="29">
        <text>1,2-dihexadecanoyl-sn-glycero-3-phosphocholine + H2O = 1-hexadecanoyl-sn-glycero-3-phosphocholine + hexadecanoate + H(+)</text>
        <dbReference type="Rhea" id="RHEA:41223"/>
        <dbReference type="ChEBI" id="CHEBI:7896"/>
        <dbReference type="ChEBI" id="CHEBI:15377"/>
        <dbReference type="ChEBI" id="CHEBI:15378"/>
        <dbReference type="ChEBI" id="CHEBI:72998"/>
        <dbReference type="ChEBI" id="CHEBI:72999"/>
    </reaction>
    <physiologicalReaction direction="left-to-right" evidence="29">
        <dbReference type="Rhea" id="RHEA:41224"/>
    </physiologicalReaction>
</comment>
<evidence type="ECO:0000256" key="5">
    <source>
        <dbReference type="ARBA" id="ARBA00022692"/>
    </source>
</evidence>
<comment type="caution">
    <text evidence="44">The sequence shown here is derived from an EMBL/GenBank/DDBJ whole genome shotgun (WGS) entry which is preliminary data.</text>
</comment>
<evidence type="ECO:0000256" key="30">
    <source>
        <dbReference type="ARBA" id="ARBA00048362"/>
    </source>
</evidence>
<evidence type="ECO:0000256" key="38">
    <source>
        <dbReference type="ARBA" id="ARBA00048872"/>
    </source>
</evidence>
<dbReference type="Pfam" id="PF00657">
    <property type="entry name" value="Lipase_GDSL"/>
    <property type="match status" value="1"/>
</dbReference>
<keyword evidence="5" id="KW-0812">Transmembrane</keyword>
<evidence type="ECO:0000256" key="15">
    <source>
        <dbReference type="ARBA" id="ARBA00023422"/>
    </source>
</evidence>
<dbReference type="InterPro" id="IPR036514">
    <property type="entry name" value="SGNH_hydro_sf"/>
</dbReference>
<comment type="catalytic activity">
    <reaction evidence="25">
        <text>2,3-di-(9Z)-octadecenoyl-sn-glycerol + H2O = 3-(9Z-octadecenoyl)-sn-glycerol + (9Z)-octadecenoate + H(+)</text>
        <dbReference type="Rhea" id="RHEA:42604"/>
        <dbReference type="ChEBI" id="CHEBI:15377"/>
        <dbReference type="ChEBI" id="CHEBI:15378"/>
        <dbReference type="ChEBI" id="CHEBI:30823"/>
        <dbReference type="ChEBI" id="CHEBI:75824"/>
        <dbReference type="ChEBI" id="CHEBI:75938"/>
    </reaction>
    <physiologicalReaction direction="left-to-right" evidence="25">
        <dbReference type="Rhea" id="RHEA:42605"/>
    </physiologicalReaction>
</comment>
<comment type="catalytic activity">
    <reaction evidence="27">
        <text>a 1-O-alkyl-2-acyl-sn-glycero-3-phosphocholine + H2O = a 1-O-alkyl-sn-glycero-3-phosphocholine + a fatty acid + H(+)</text>
        <dbReference type="Rhea" id="RHEA:36231"/>
        <dbReference type="ChEBI" id="CHEBI:15377"/>
        <dbReference type="ChEBI" id="CHEBI:15378"/>
        <dbReference type="ChEBI" id="CHEBI:28868"/>
        <dbReference type="ChEBI" id="CHEBI:30909"/>
        <dbReference type="ChEBI" id="CHEBI:36702"/>
        <dbReference type="EC" id="3.1.1.4"/>
    </reaction>
    <physiologicalReaction direction="left-to-right" evidence="27">
        <dbReference type="Rhea" id="RHEA:36232"/>
    </physiologicalReaction>
</comment>
<comment type="catalytic activity">
    <reaction evidence="39">
        <text>1-hexadecanoyl-2-(9Z)-octadecenoyl-3-octadecanoyl-sn-glycerol + H2O = 1-hexadecanoyl-3-octadecanoyl-sn-glycerol + (9Z)-octadecenoate + H(+)</text>
        <dbReference type="Rhea" id="RHEA:41103"/>
        <dbReference type="ChEBI" id="CHEBI:15377"/>
        <dbReference type="ChEBI" id="CHEBI:15378"/>
        <dbReference type="ChEBI" id="CHEBI:30823"/>
        <dbReference type="ChEBI" id="CHEBI:77623"/>
        <dbReference type="ChEBI" id="CHEBI:77624"/>
    </reaction>
    <physiologicalReaction direction="left-to-right" evidence="39">
        <dbReference type="Rhea" id="RHEA:41104"/>
    </physiologicalReaction>
</comment>
<evidence type="ECO:0000256" key="23">
    <source>
        <dbReference type="ARBA" id="ARBA00047438"/>
    </source>
</evidence>
<dbReference type="OrthoDB" id="10265800at2759"/>
<keyword evidence="11" id="KW-0472">Membrane</keyword>
<evidence type="ECO:0000256" key="26">
    <source>
        <dbReference type="ARBA" id="ARBA00048015"/>
    </source>
</evidence>
<evidence type="ECO:0000256" key="24">
    <source>
        <dbReference type="ARBA" id="ARBA00047459"/>
    </source>
</evidence>
<dbReference type="PANTHER" id="PTHR21325">
    <property type="entry name" value="PHOSPHOLIPASE B, PLB1"/>
    <property type="match status" value="1"/>
</dbReference>
<evidence type="ECO:0000256" key="22">
    <source>
        <dbReference type="ARBA" id="ARBA00047363"/>
    </source>
</evidence>
<feature type="chain" id="PRO_5013728601" description="Phospholipase B1, membrane-associated" evidence="43">
    <location>
        <begin position="17"/>
        <end position="378"/>
    </location>
</feature>
<reference evidence="44 45" key="1">
    <citation type="journal article" date="2017" name="PLoS Biol.">
        <title>The sea cucumber genome provides insights into morphological evolution and visceral regeneration.</title>
        <authorList>
            <person name="Zhang X."/>
            <person name="Sun L."/>
            <person name="Yuan J."/>
            <person name="Sun Y."/>
            <person name="Gao Y."/>
            <person name="Zhang L."/>
            <person name="Li S."/>
            <person name="Dai H."/>
            <person name="Hamel J.F."/>
            <person name="Liu C."/>
            <person name="Yu Y."/>
            <person name="Liu S."/>
            <person name="Lin W."/>
            <person name="Guo K."/>
            <person name="Jin S."/>
            <person name="Xu P."/>
            <person name="Storey K.B."/>
            <person name="Huan P."/>
            <person name="Zhang T."/>
            <person name="Zhou Y."/>
            <person name="Zhang J."/>
            <person name="Lin C."/>
            <person name="Li X."/>
            <person name="Xing L."/>
            <person name="Huo D."/>
            <person name="Sun M."/>
            <person name="Wang L."/>
            <person name="Mercier A."/>
            <person name="Li F."/>
            <person name="Yang H."/>
            <person name="Xiang J."/>
        </authorList>
    </citation>
    <scope>NUCLEOTIDE SEQUENCE [LARGE SCALE GENOMIC DNA]</scope>
    <source>
        <strain evidence="44">Shaxun</strain>
        <tissue evidence="44">Muscle</tissue>
    </source>
</reference>
<evidence type="ECO:0000256" key="17">
    <source>
        <dbReference type="ARBA" id="ARBA00031182"/>
    </source>
</evidence>
<dbReference type="GO" id="GO:0004806">
    <property type="term" value="F:triacylglycerol lipase activity"/>
    <property type="evidence" value="ECO:0007669"/>
    <property type="project" value="UniProtKB-EC"/>
</dbReference>
<evidence type="ECO:0000256" key="42">
    <source>
        <dbReference type="ARBA" id="ARBA00049461"/>
    </source>
</evidence>
<sequence length="378" mass="42645">MLVLLKVLLMAVVVLGRATNQSIHHKDDIWEQYEALLSVFENEEEYYNQPIEGDESFPFPDCSKYDNVFEFTCDVRPSGIVPTSAHQVRPSDIVVIGAVGDSLTAANGAGACFVPSVLRQYRGVSWSIGGNDHYEKVLTLPNILKKFNSNLTGYSTGYGSVDSEGSRFNCAVPAARSEQVPEQTEKMIERILNSDDVDVDRDWKLVTLFIGGNDLCQYCKDRERSKAVNYVARIQSSLDMMMEKLPRTIVNVVGIVRVPEIVSLVSLKCDILHSFLCPCAIDITPEEEFEFVELTNQYQELLEELVMSGRYDTRDDFTVVYQPFLTDTNLPKDEFGKPDKTYFAPDCFHFGIKAHAVAAKELWNNMVISILNMLTIRE</sequence>
<comment type="catalytic activity">
    <reaction evidence="15">
        <text>a 1,2-diacyl-sn-glycero-3-phosphocholine + H2O = a 1-acyl-sn-glycero-3-phosphocholine + a fatty acid + H(+)</text>
        <dbReference type="Rhea" id="RHEA:15801"/>
        <dbReference type="ChEBI" id="CHEBI:15377"/>
        <dbReference type="ChEBI" id="CHEBI:15378"/>
        <dbReference type="ChEBI" id="CHEBI:28868"/>
        <dbReference type="ChEBI" id="CHEBI:57643"/>
        <dbReference type="ChEBI" id="CHEBI:58168"/>
        <dbReference type="EC" id="3.1.1.4"/>
    </reaction>
    <physiologicalReaction direction="left-to-right" evidence="15">
        <dbReference type="Rhea" id="RHEA:15802"/>
    </physiologicalReaction>
</comment>
<evidence type="ECO:0000256" key="33">
    <source>
        <dbReference type="ARBA" id="ARBA00048454"/>
    </source>
</evidence>
<evidence type="ECO:0000256" key="20">
    <source>
        <dbReference type="ARBA" id="ARBA00045916"/>
    </source>
</evidence>
<evidence type="ECO:0000256" key="31">
    <source>
        <dbReference type="ARBA" id="ARBA00048374"/>
    </source>
</evidence>
<evidence type="ECO:0000256" key="41">
    <source>
        <dbReference type="ARBA" id="ARBA00049372"/>
    </source>
</evidence>